<evidence type="ECO:0000313" key="2">
    <source>
        <dbReference type="EMBL" id="WZN63518.1"/>
    </source>
</evidence>
<dbReference type="Proteomes" id="UP001472866">
    <property type="component" value="Chromosome 07"/>
</dbReference>
<dbReference type="AlphaFoldDB" id="A0AAX4PBC9"/>
<organism evidence="2 3">
    <name type="scientific">Chloropicon roscoffensis</name>
    <dbReference type="NCBI Taxonomy" id="1461544"/>
    <lineage>
        <taxon>Eukaryota</taxon>
        <taxon>Viridiplantae</taxon>
        <taxon>Chlorophyta</taxon>
        <taxon>Chloropicophyceae</taxon>
        <taxon>Chloropicales</taxon>
        <taxon>Chloropicaceae</taxon>
        <taxon>Chloropicon</taxon>
    </lineage>
</organism>
<evidence type="ECO:0000256" key="1">
    <source>
        <dbReference type="SAM" id="MobiDB-lite"/>
    </source>
</evidence>
<accession>A0AAX4PBC9</accession>
<protein>
    <submittedName>
        <fullName evidence="2">Uncharacterized protein</fullName>
    </submittedName>
</protein>
<proteinExistence type="predicted"/>
<reference evidence="2 3" key="1">
    <citation type="submission" date="2024-03" db="EMBL/GenBank/DDBJ databases">
        <title>Complete genome sequence of the green alga Chloropicon roscoffensis RCC1871.</title>
        <authorList>
            <person name="Lemieux C."/>
            <person name="Pombert J.-F."/>
            <person name="Otis C."/>
            <person name="Turmel M."/>
        </authorList>
    </citation>
    <scope>NUCLEOTIDE SEQUENCE [LARGE SCALE GENOMIC DNA]</scope>
    <source>
        <strain evidence="2 3">RCC1871</strain>
    </source>
</reference>
<keyword evidence="3" id="KW-1185">Reference proteome</keyword>
<feature type="compositionally biased region" description="Basic residues" evidence="1">
    <location>
        <begin position="10"/>
        <end position="24"/>
    </location>
</feature>
<dbReference type="EMBL" id="CP151507">
    <property type="protein sequence ID" value="WZN63518.1"/>
    <property type="molecule type" value="Genomic_DNA"/>
</dbReference>
<evidence type="ECO:0000313" key="3">
    <source>
        <dbReference type="Proteomes" id="UP001472866"/>
    </source>
</evidence>
<feature type="compositionally biased region" description="Basic and acidic residues" evidence="1">
    <location>
        <begin position="183"/>
        <end position="192"/>
    </location>
</feature>
<feature type="region of interest" description="Disordered" evidence="1">
    <location>
        <begin position="1"/>
        <end position="68"/>
    </location>
</feature>
<gene>
    <name evidence="2" type="ORF">HKI87_07g50670</name>
</gene>
<feature type="region of interest" description="Disordered" evidence="1">
    <location>
        <begin position="152"/>
        <end position="203"/>
    </location>
</feature>
<name>A0AAX4PBC9_9CHLO</name>
<sequence>MEELAQPARKTFRGGRRGRGRGRDRHGQQRRQAATAEAPRQEERAEEDEEGHDGARGEGEDQGADLEELLTQVAYDRWVSSGSASSSHRWPHLAESPLGFEAENPAVELSADLFDLDLDALERALCGVNSEKLLRGLKPELVPPELAAGVAPKALRRRETPGGVGGQGTAMAHPSPSRPSIRAPREAERPKVAETVATLAVPEDEDAELDALLGL</sequence>